<proteinExistence type="predicted"/>
<dbReference type="EMBL" id="FNVT01000063">
    <property type="protein sequence ID" value="SEH04128.1"/>
    <property type="molecule type" value="Genomic_DNA"/>
</dbReference>
<name>A0A1H6F1U2_9ACTN</name>
<dbReference type="Proteomes" id="UP000236732">
    <property type="component" value="Unassembled WGS sequence"/>
</dbReference>
<sequence length="393" mass="43777">MVRDMRFSWSTTSSMSEDMGRSQHLLTWIGRGQAARRDLRPWRLALSLLLLALVLGLCGLWQYENAAPIFPRAATPGRIVINVPQNDDWEYEPTDVEISLTDPSGVHLTVLIYSRIAAKSRFGSCVPIGVRFSEMPISHLVDRLKDIRQAADTNTAAWARGLDVSEQMCFPNGVGLVVLDVVLEEPLILTRGSVTDVRLPGIELVGGRDASTALAATWEVDMEGMPDDLKPEVVSDAYKGPGLIWAATGTPPNPWRSKVWDAQPHDYPETRYNKLDAQFGTFISISTEKAAARSIFWAGLWAGAAVSILAWAGEVAWKVRARRRNRQQTDREQLAAEVAAQVLKALEERVRSERTATPSRNADKYRKCWSMRILSAVQRKSKNSGVKGGPWYY</sequence>
<reference evidence="2 3" key="1">
    <citation type="submission" date="2016-10" db="EMBL/GenBank/DDBJ databases">
        <authorList>
            <person name="de Groot N.N."/>
        </authorList>
    </citation>
    <scope>NUCLEOTIDE SEQUENCE [LARGE SCALE GENOMIC DNA]</scope>
    <source>
        <strain evidence="2 3">CGMCC 4.7037</strain>
    </source>
</reference>
<keyword evidence="1" id="KW-0472">Membrane</keyword>
<keyword evidence="3" id="KW-1185">Reference proteome</keyword>
<gene>
    <name evidence="2" type="ORF">SAMN05444920_1636</name>
</gene>
<evidence type="ECO:0000313" key="2">
    <source>
        <dbReference type="EMBL" id="SEH04128.1"/>
    </source>
</evidence>
<feature type="transmembrane region" description="Helical" evidence="1">
    <location>
        <begin position="295"/>
        <end position="317"/>
    </location>
</feature>
<evidence type="ECO:0000313" key="3">
    <source>
        <dbReference type="Proteomes" id="UP000236732"/>
    </source>
</evidence>
<keyword evidence="1" id="KW-0812">Transmembrane</keyword>
<protein>
    <submittedName>
        <fullName evidence="2">Uncharacterized protein</fullName>
    </submittedName>
</protein>
<organism evidence="2 3">
    <name type="scientific">Nonomuraea solani</name>
    <dbReference type="NCBI Taxonomy" id="1144553"/>
    <lineage>
        <taxon>Bacteria</taxon>
        <taxon>Bacillati</taxon>
        <taxon>Actinomycetota</taxon>
        <taxon>Actinomycetes</taxon>
        <taxon>Streptosporangiales</taxon>
        <taxon>Streptosporangiaceae</taxon>
        <taxon>Nonomuraea</taxon>
    </lineage>
</organism>
<accession>A0A1H6F1U2</accession>
<evidence type="ECO:0000256" key="1">
    <source>
        <dbReference type="SAM" id="Phobius"/>
    </source>
</evidence>
<keyword evidence="1" id="KW-1133">Transmembrane helix</keyword>
<dbReference type="AlphaFoldDB" id="A0A1H6F1U2"/>